<dbReference type="Proteomes" id="UP001203297">
    <property type="component" value="Unassembled WGS sequence"/>
</dbReference>
<proteinExistence type="predicted"/>
<reference evidence="2" key="1">
    <citation type="journal article" date="2022" name="New Phytol.">
        <title>Evolutionary transition to the ectomycorrhizal habit in the genomes of a hyperdiverse lineage of mushroom-forming fungi.</title>
        <authorList>
            <person name="Looney B."/>
            <person name="Miyauchi S."/>
            <person name="Morin E."/>
            <person name="Drula E."/>
            <person name="Courty P.E."/>
            <person name="Kohler A."/>
            <person name="Kuo A."/>
            <person name="LaButti K."/>
            <person name="Pangilinan J."/>
            <person name="Lipzen A."/>
            <person name="Riley R."/>
            <person name="Andreopoulos W."/>
            <person name="He G."/>
            <person name="Johnson J."/>
            <person name="Nolan M."/>
            <person name="Tritt A."/>
            <person name="Barry K.W."/>
            <person name="Grigoriev I.V."/>
            <person name="Nagy L.G."/>
            <person name="Hibbett D."/>
            <person name="Henrissat B."/>
            <person name="Matheny P.B."/>
            <person name="Labbe J."/>
            <person name="Martin F.M."/>
        </authorList>
    </citation>
    <scope>NUCLEOTIDE SEQUENCE</scope>
    <source>
        <strain evidence="2">BPL690</strain>
    </source>
</reference>
<dbReference type="AlphaFoldDB" id="A0AAD4QGL5"/>
<feature type="region of interest" description="Disordered" evidence="1">
    <location>
        <begin position="1"/>
        <end position="23"/>
    </location>
</feature>
<evidence type="ECO:0000313" key="3">
    <source>
        <dbReference type="EMBL" id="KAI0293899.1"/>
    </source>
</evidence>
<sequence>MQEDRAMEDDDFNSNEDFQEDEEGNILDESDLTLLCAYALTLEECLTDKVFNKLCFTFPHSSIDSLKNTEKHIQFLSGFQPVHYHYCPSSCLMGQHHRQFMSIFPLFPVSVQYFDEELPIWFFSDPHDIALGLSADGFGPFKHHTKTVMANHSIQL</sequence>
<evidence type="ECO:0000256" key="1">
    <source>
        <dbReference type="SAM" id="MobiDB-lite"/>
    </source>
</evidence>
<comment type="caution">
    <text evidence="2">The sequence shown here is derived from an EMBL/GenBank/DDBJ whole genome shotgun (WGS) entry which is preliminary data.</text>
</comment>
<evidence type="ECO:0000313" key="4">
    <source>
        <dbReference type="Proteomes" id="UP001203297"/>
    </source>
</evidence>
<evidence type="ECO:0000313" key="2">
    <source>
        <dbReference type="EMBL" id="KAI0289704.1"/>
    </source>
</evidence>
<keyword evidence="4" id="KW-1185">Reference proteome</keyword>
<dbReference type="EMBL" id="WTXG01000284">
    <property type="protein sequence ID" value="KAI0289704.1"/>
    <property type="molecule type" value="Genomic_DNA"/>
</dbReference>
<protein>
    <submittedName>
        <fullName evidence="2">Uncharacterized protein</fullName>
    </submittedName>
</protein>
<dbReference type="EMBL" id="WTXG01000084">
    <property type="protein sequence ID" value="KAI0293899.1"/>
    <property type="molecule type" value="Genomic_DNA"/>
</dbReference>
<organism evidence="2 4">
    <name type="scientific">Multifurca ochricompacta</name>
    <dbReference type="NCBI Taxonomy" id="376703"/>
    <lineage>
        <taxon>Eukaryota</taxon>
        <taxon>Fungi</taxon>
        <taxon>Dikarya</taxon>
        <taxon>Basidiomycota</taxon>
        <taxon>Agaricomycotina</taxon>
        <taxon>Agaricomycetes</taxon>
        <taxon>Russulales</taxon>
        <taxon>Russulaceae</taxon>
        <taxon>Multifurca</taxon>
    </lineage>
</organism>
<accession>A0AAD4QGL5</accession>
<name>A0AAD4QGL5_9AGAM</name>
<gene>
    <name evidence="3" type="ORF">B0F90DRAFT_1821667</name>
    <name evidence="2" type="ORF">B0F90DRAFT_1825937</name>
</gene>